<dbReference type="SMART" id="SM00666">
    <property type="entry name" value="PB1"/>
    <property type="match status" value="1"/>
</dbReference>
<feature type="compositionally biased region" description="Pro residues" evidence="1">
    <location>
        <begin position="476"/>
        <end position="488"/>
    </location>
</feature>
<feature type="compositionally biased region" description="Basic and acidic residues" evidence="1">
    <location>
        <begin position="302"/>
        <end position="316"/>
    </location>
</feature>
<dbReference type="PROSITE" id="PS51745">
    <property type="entry name" value="PB1"/>
    <property type="match status" value="1"/>
</dbReference>
<proteinExistence type="predicted"/>
<dbReference type="Proteomes" id="UP000053890">
    <property type="component" value="Unassembled WGS sequence"/>
</dbReference>
<dbReference type="EMBL" id="KQ474074">
    <property type="protein sequence ID" value="KPV77498.1"/>
    <property type="molecule type" value="Genomic_DNA"/>
</dbReference>
<organism evidence="3 4">
    <name type="scientific">Rhodotorula graminis (strain WP1)</name>
    <dbReference type="NCBI Taxonomy" id="578459"/>
    <lineage>
        <taxon>Eukaryota</taxon>
        <taxon>Fungi</taxon>
        <taxon>Dikarya</taxon>
        <taxon>Basidiomycota</taxon>
        <taxon>Pucciniomycotina</taxon>
        <taxon>Microbotryomycetes</taxon>
        <taxon>Sporidiobolales</taxon>
        <taxon>Sporidiobolaceae</taxon>
        <taxon>Rhodotorula</taxon>
    </lineage>
</organism>
<gene>
    <name evidence="3" type="ORF">RHOBADRAFT_51343</name>
</gene>
<keyword evidence="4" id="KW-1185">Reference proteome</keyword>
<dbReference type="InterPro" id="IPR053793">
    <property type="entry name" value="PB1-like"/>
</dbReference>
<dbReference type="CDD" id="cd05992">
    <property type="entry name" value="PB1"/>
    <property type="match status" value="1"/>
</dbReference>
<evidence type="ECO:0000259" key="2">
    <source>
        <dbReference type="PROSITE" id="PS51745"/>
    </source>
</evidence>
<dbReference type="OrthoDB" id="1594986at2759"/>
<dbReference type="SUPFAM" id="SSF54277">
    <property type="entry name" value="CAD &amp; PB1 domains"/>
    <property type="match status" value="1"/>
</dbReference>
<feature type="compositionally biased region" description="Low complexity" evidence="1">
    <location>
        <begin position="374"/>
        <end position="385"/>
    </location>
</feature>
<feature type="region of interest" description="Disordered" evidence="1">
    <location>
        <begin position="172"/>
        <end position="193"/>
    </location>
</feature>
<dbReference type="GeneID" id="28976235"/>
<feature type="region of interest" description="Disordered" evidence="1">
    <location>
        <begin position="302"/>
        <end position="433"/>
    </location>
</feature>
<evidence type="ECO:0000256" key="1">
    <source>
        <dbReference type="SAM" id="MobiDB-lite"/>
    </source>
</evidence>
<feature type="compositionally biased region" description="Acidic residues" evidence="1">
    <location>
        <begin position="358"/>
        <end position="373"/>
    </location>
</feature>
<dbReference type="InterPro" id="IPR000270">
    <property type="entry name" value="PB1_dom"/>
</dbReference>
<feature type="region of interest" description="Disordered" evidence="1">
    <location>
        <begin position="445"/>
        <end position="510"/>
    </location>
</feature>
<feature type="domain" description="PB1" evidence="2">
    <location>
        <begin position="1"/>
        <end position="89"/>
    </location>
</feature>
<dbReference type="Pfam" id="PF00564">
    <property type="entry name" value="PB1"/>
    <property type="match status" value="1"/>
</dbReference>
<feature type="compositionally biased region" description="Low complexity" evidence="1">
    <location>
        <begin position="328"/>
        <end position="339"/>
    </location>
</feature>
<accession>A0A194S9V5</accession>
<reference evidence="3 4" key="1">
    <citation type="journal article" date="2015" name="Front. Microbiol.">
        <title>Genome sequence of the plant growth promoting endophytic yeast Rhodotorula graminis WP1.</title>
        <authorList>
            <person name="Firrincieli A."/>
            <person name="Otillar R."/>
            <person name="Salamov A."/>
            <person name="Schmutz J."/>
            <person name="Khan Z."/>
            <person name="Redman R.S."/>
            <person name="Fleck N.D."/>
            <person name="Lindquist E."/>
            <person name="Grigoriev I.V."/>
            <person name="Doty S.L."/>
        </authorList>
    </citation>
    <scope>NUCLEOTIDE SEQUENCE [LARGE SCALE GENOMIC DNA]</scope>
    <source>
        <strain evidence="3 4">WP1</strain>
    </source>
</reference>
<dbReference type="RefSeq" id="XP_018273547.1">
    <property type="nucleotide sequence ID" value="XM_018415787.1"/>
</dbReference>
<feature type="compositionally biased region" description="Basic and acidic residues" evidence="1">
    <location>
        <begin position="406"/>
        <end position="424"/>
    </location>
</feature>
<dbReference type="OMA" id="RMVERAC"/>
<name>A0A194S9V5_RHOGW</name>
<dbReference type="Gene3D" id="3.10.20.90">
    <property type="entry name" value="Phosphatidylinositol 3-kinase Catalytic Subunit, Chain A, domain 1"/>
    <property type="match status" value="1"/>
</dbReference>
<dbReference type="AlphaFoldDB" id="A0A194S9V5"/>
<evidence type="ECO:0000313" key="4">
    <source>
        <dbReference type="Proteomes" id="UP000053890"/>
    </source>
</evidence>
<evidence type="ECO:0000313" key="3">
    <source>
        <dbReference type="EMBL" id="KPV77498.1"/>
    </source>
</evidence>
<sequence length="571" mass="60924">MLLPAKFRLTHPDGTTTIRRATLDSRTTYPALVSLVRDRFQLVPAHQVELLYKDDDGDDITFTTDVELREYLDTATTGSFVLRLHTHKPDAATSTTTYHDDTADVEDWEFEDGEGALASDGHHDSAPTPALIDTVAADAADAADPDETPLTPAPASATIAQRTQALIDAEFPTSSSAAAADPIDEPLPQAHADGPTPDMPFTNLPASLASLLSGLPSHAGALGTHVSTLLASPQSALGRLSVLASDPMGAGVSSLDLSDLGRSVAQLSAHLSDAAREVVEGVRKEADSVRTEFEQLRAEVAREKSRFEDEVRHAMEQAKQTPSPFAPRPAAAAAAASSRETTTDEYEMGPTTSGQQQEQDEDVESSDEGEPEEPYAQRAASSPAARAPPTPAERLAKEQRRKAREQRRQDKERRREARKADKAATRNAAKAGFVTAHELLRNQEQAQAGGMASSPLEADGGSSRMPGSLPGSHQAPSPPSTSSPPSPRFVPASQLLSSAPPGAWTAPTVQHADDGRPVLLTNLLLACEELGMDVQGHPQLRTLLTDIWCDSNGRGLSRMIERALDELADRD</sequence>
<protein>
    <recommendedName>
        <fullName evidence="2">PB1 domain-containing protein</fullName>
    </recommendedName>
</protein>